<evidence type="ECO:0000313" key="2">
    <source>
        <dbReference type="Proteomes" id="UP000197781"/>
    </source>
</evidence>
<reference evidence="1 2" key="1">
    <citation type="submission" date="2016-11" db="EMBL/GenBank/DDBJ databases">
        <authorList>
            <person name="Jaros S."/>
            <person name="Januszkiewicz K."/>
            <person name="Wedrychowicz H."/>
        </authorList>
    </citation>
    <scope>NUCLEOTIDE SEQUENCE [LARGE SCALE GENOMIC DNA]</scope>
    <source>
        <strain evidence="1 2">NF2</strain>
    </source>
</reference>
<name>A0A220MJW4_9BACL</name>
<gene>
    <name evidence="1" type="ORF">BP422_16775</name>
</gene>
<dbReference type="AlphaFoldDB" id="A0A220MJW4"/>
<dbReference type="InterPro" id="IPR021247">
    <property type="entry name" value="DUF2785"/>
</dbReference>
<evidence type="ECO:0000313" key="1">
    <source>
        <dbReference type="EMBL" id="ASJ55059.1"/>
    </source>
</evidence>
<evidence type="ECO:0008006" key="3">
    <source>
        <dbReference type="Google" id="ProtNLM"/>
    </source>
</evidence>
<sequence length="268" mass="30534">MSLKETLLAIRANSFLAPPHAFELALEMVTHIGSTDPQLRDELIYSTFSHWIEEGVLSPEQLQELLAIALDDQHLFYRIGESGTDSVFTRSFSVLLLPLILILHRNHPFLAKEAILYLKDKLFAYIRQETDLRGYVDEKGWAHATAHAADALDDLAQCSELDQTDLKQILGVIRETITGAKSVYAYEEDERLVTAALSAWNRDELSLDDIDGWVRSFANRLDSGYSIEAYTGRINMKNFLRSLYYRIHDQEKYKRIAATLLPLSAQRA</sequence>
<dbReference type="KEGG" id="bfm:BP422_16775"/>
<protein>
    <recommendedName>
        <fullName evidence="3">DUF2785 domain-containing protein</fullName>
    </recommendedName>
</protein>
<proteinExistence type="predicted"/>
<dbReference type="EMBL" id="CP018145">
    <property type="protein sequence ID" value="ASJ55059.1"/>
    <property type="molecule type" value="Genomic_DNA"/>
</dbReference>
<accession>A0A220MJW4</accession>
<dbReference type="Proteomes" id="UP000197781">
    <property type="component" value="Chromosome"/>
</dbReference>
<organism evidence="1 2">
    <name type="scientific">Brevibacillus formosus</name>
    <dbReference type="NCBI Taxonomy" id="54913"/>
    <lineage>
        <taxon>Bacteria</taxon>
        <taxon>Bacillati</taxon>
        <taxon>Bacillota</taxon>
        <taxon>Bacilli</taxon>
        <taxon>Bacillales</taxon>
        <taxon>Paenibacillaceae</taxon>
        <taxon>Brevibacillus</taxon>
    </lineage>
</organism>
<dbReference type="Pfam" id="PF10978">
    <property type="entry name" value="DUF2785"/>
    <property type="match status" value="1"/>
</dbReference>